<dbReference type="PANTHER" id="PTHR13610">
    <property type="entry name" value="METHYLTRANSFERASE DOMAIN-CONTAINING PROTEIN"/>
    <property type="match status" value="1"/>
</dbReference>
<keyword evidence="6" id="KW-1185">Reference proteome</keyword>
<keyword evidence="4" id="KW-1133">Transmembrane helix</keyword>
<proteinExistence type="predicted"/>
<reference evidence="5 6" key="1">
    <citation type="submission" date="2023-03" db="EMBL/GenBank/DDBJ databases">
        <title>Novel Species.</title>
        <authorList>
            <person name="Ma S."/>
        </authorList>
    </citation>
    <scope>NUCLEOTIDE SEQUENCE [LARGE SCALE GENOMIC DNA]</scope>
    <source>
        <strain evidence="5 6">B11</strain>
    </source>
</reference>
<dbReference type="Gene3D" id="3.40.50.150">
    <property type="entry name" value="Vaccinia Virus protein VP39"/>
    <property type="match status" value="1"/>
</dbReference>
<dbReference type="SUPFAM" id="SSF53335">
    <property type="entry name" value="S-adenosyl-L-methionine-dependent methyltransferases"/>
    <property type="match status" value="1"/>
</dbReference>
<keyword evidence="1 5" id="KW-0489">Methyltransferase</keyword>
<protein>
    <submittedName>
        <fullName evidence="5">Class I SAM-dependent methyltransferase</fullName>
        <ecNumber evidence="5">2.1.-.-</ecNumber>
    </submittedName>
</protein>
<dbReference type="Proteomes" id="UP001461341">
    <property type="component" value="Chromosome"/>
</dbReference>
<evidence type="ECO:0000256" key="2">
    <source>
        <dbReference type="ARBA" id="ARBA00022679"/>
    </source>
</evidence>
<keyword evidence="2 5" id="KW-0808">Transferase</keyword>
<name>A0ABZ2YAA9_9BACT</name>
<keyword evidence="3" id="KW-0949">S-adenosyl-L-methionine</keyword>
<evidence type="ECO:0000256" key="3">
    <source>
        <dbReference type="ARBA" id="ARBA00022691"/>
    </source>
</evidence>
<feature type="transmembrane region" description="Helical" evidence="4">
    <location>
        <begin position="6"/>
        <end position="29"/>
    </location>
</feature>
<dbReference type="Pfam" id="PF02353">
    <property type="entry name" value="CMAS"/>
    <property type="match status" value="1"/>
</dbReference>
<dbReference type="EMBL" id="CP121689">
    <property type="protein sequence ID" value="WZL75909.1"/>
    <property type="molecule type" value="Genomic_DNA"/>
</dbReference>
<dbReference type="PANTHER" id="PTHR13610:SF11">
    <property type="entry name" value="METHYLTRANSFERASE DOMAIN-CONTAINING PROTEIN"/>
    <property type="match status" value="1"/>
</dbReference>
<dbReference type="InterPro" id="IPR029063">
    <property type="entry name" value="SAM-dependent_MTases_sf"/>
</dbReference>
<dbReference type="GO" id="GO:0032259">
    <property type="term" value="P:methylation"/>
    <property type="evidence" value="ECO:0007669"/>
    <property type="project" value="UniProtKB-KW"/>
</dbReference>
<keyword evidence="4" id="KW-0812">Transmembrane</keyword>
<gene>
    <name evidence="5" type="ORF">QBE54_10040</name>
</gene>
<dbReference type="RefSeq" id="WP_369018061.1">
    <property type="nucleotide sequence ID" value="NZ_CP121689.1"/>
</dbReference>
<accession>A0ABZ2YAA9</accession>
<keyword evidence="4" id="KW-0472">Membrane</keyword>
<evidence type="ECO:0000313" key="6">
    <source>
        <dbReference type="Proteomes" id="UP001461341"/>
    </source>
</evidence>
<evidence type="ECO:0000256" key="4">
    <source>
        <dbReference type="SAM" id="Phobius"/>
    </source>
</evidence>
<dbReference type="GO" id="GO:0008168">
    <property type="term" value="F:methyltransferase activity"/>
    <property type="evidence" value="ECO:0007669"/>
    <property type="project" value="UniProtKB-KW"/>
</dbReference>
<organism evidence="5 6">
    <name type="scientific">Thermatribacter velox</name>
    <dbReference type="NCBI Taxonomy" id="3039681"/>
    <lineage>
        <taxon>Bacteria</taxon>
        <taxon>Pseudomonadati</taxon>
        <taxon>Atribacterota</taxon>
        <taxon>Atribacteria</taxon>
        <taxon>Atribacterales</taxon>
        <taxon>Thermatribacteraceae</taxon>
        <taxon>Thermatribacter</taxon>
    </lineage>
</organism>
<dbReference type="EC" id="2.1.-.-" evidence="5"/>
<sequence>MIWLLLIFLLGAFLFIGWLLPVFFVGIPWQPTDMQRVRKMLSMSEVRPGEVVYDLGCGDGRILICAAREFGARAVGIELNPWLYFLAKLKVFLLGLSGRVKVYWGNIHNFPLHEADVVTIFLFQHVNDQLEKKFASELKPGARVVSYVWVLKNWEPTMVDTVGRLYLYRKE</sequence>
<evidence type="ECO:0000313" key="5">
    <source>
        <dbReference type="EMBL" id="WZL75909.1"/>
    </source>
</evidence>
<dbReference type="CDD" id="cd02440">
    <property type="entry name" value="AdoMet_MTases"/>
    <property type="match status" value="1"/>
</dbReference>
<dbReference type="InterPro" id="IPR026170">
    <property type="entry name" value="FAM173A/B"/>
</dbReference>
<evidence type="ECO:0000256" key="1">
    <source>
        <dbReference type="ARBA" id="ARBA00022603"/>
    </source>
</evidence>